<keyword evidence="2" id="KW-1185">Reference proteome</keyword>
<name>A0ABU5I7W6_9BURK</name>
<sequence length="166" mass="18344">MADPAKFSLPVLPGLFMTHGLPLRPSRLLLDLYARLAARHMGPQVQLAGFQRRWTAWRHDDLVQGVERAVLDCSPEVPLHEVEDMLLAQAHDLAGADTALVTAEISLQRYRSEEGDELGENDGLVLTIKLEETGQPTGVLGWVELDAQRRPVRACRPLPLMLPGAN</sequence>
<reference evidence="1 2" key="1">
    <citation type="submission" date="2023-11" db="EMBL/GenBank/DDBJ databases">
        <title>Draft genome of Azohydromonas lata strain H1 (DSM1123), a polyhydroxyalkanoate producer.</title>
        <authorList>
            <person name="Traversa D."/>
            <person name="D'Addabbo P."/>
            <person name="Pazzani C."/>
            <person name="Manzari C."/>
            <person name="Chiara M."/>
            <person name="Scrascia M."/>
        </authorList>
    </citation>
    <scope>NUCLEOTIDE SEQUENCE [LARGE SCALE GENOMIC DNA]</scope>
    <source>
        <strain evidence="1 2">H1</strain>
        <plasmid evidence="1">unnamed</plasmid>
    </source>
</reference>
<accession>A0ABU5I7W6</accession>
<dbReference type="RefSeq" id="WP_322463898.1">
    <property type="nucleotide sequence ID" value="NZ_JAXOJX010000001.1"/>
</dbReference>
<protein>
    <submittedName>
        <fullName evidence="1">Uncharacterized protein</fullName>
    </submittedName>
</protein>
<dbReference type="Proteomes" id="UP001293718">
    <property type="component" value="Unassembled WGS sequence"/>
</dbReference>
<evidence type="ECO:0000313" key="1">
    <source>
        <dbReference type="EMBL" id="MDZ5455201.1"/>
    </source>
</evidence>
<organism evidence="1 2">
    <name type="scientific">Azohydromonas lata</name>
    <dbReference type="NCBI Taxonomy" id="45677"/>
    <lineage>
        <taxon>Bacteria</taxon>
        <taxon>Pseudomonadati</taxon>
        <taxon>Pseudomonadota</taxon>
        <taxon>Betaproteobacteria</taxon>
        <taxon>Burkholderiales</taxon>
        <taxon>Sphaerotilaceae</taxon>
        <taxon>Azohydromonas</taxon>
    </lineage>
</organism>
<comment type="caution">
    <text evidence="1">The sequence shown here is derived from an EMBL/GenBank/DDBJ whole genome shotgun (WGS) entry which is preliminary data.</text>
</comment>
<keyword evidence="1" id="KW-0614">Plasmid</keyword>
<dbReference type="EMBL" id="JAXOJX010000001">
    <property type="protein sequence ID" value="MDZ5455201.1"/>
    <property type="molecule type" value="Genomic_DNA"/>
</dbReference>
<proteinExistence type="predicted"/>
<gene>
    <name evidence="1" type="ORF">SM757_01310</name>
</gene>
<geneLocation type="plasmid" evidence="1">
    <name>unnamed</name>
</geneLocation>
<evidence type="ECO:0000313" key="2">
    <source>
        <dbReference type="Proteomes" id="UP001293718"/>
    </source>
</evidence>